<evidence type="ECO:0000256" key="2">
    <source>
        <dbReference type="ARBA" id="ARBA00022692"/>
    </source>
</evidence>
<evidence type="ECO:0000256" key="5">
    <source>
        <dbReference type="ARBA" id="ARBA00023136"/>
    </source>
</evidence>
<keyword evidence="8" id="KW-0807">Transducer</keyword>
<feature type="transmembrane region" description="Helical" evidence="9">
    <location>
        <begin position="55"/>
        <end position="76"/>
    </location>
</feature>
<feature type="transmembrane region" description="Helical" evidence="9">
    <location>
        <begin position="88"/>
        <end position="109"/>
    </location>
</feature>
<dbReference type="GO" id="GO:0005886">
    <property type="term" value="C:plasma membrane"/>
    <property type="evidence" value="ECO:0007669"/>
    <property type="project" value="TreeGrafter"/>
</dbReference>
<dbReference type="Pfam" id="PF00001">
    <property type="entry name" value="7tm_1"/>
    <property type="match status" value="1"/>
</dbReference>
<proteinExistence type="predicted"/>
<dbReference type="GO" id="GO:0004930">
    <property type="term" value="F:G protein-coupled receptor activity"/>
    <property type="evidence" value="ECO:0007669"/>
    <property type="project" value="UniProtKB-KW"/>
</dbReference>
<dbReference type="InterPro" id="IPR000276">
    <property type="entry name" value="GPCR_Rhodpsn"/>
</dbReference>
<dbReference type="InterPro" id="IPR017452">
    <property type="entry name" value="GPCR_Rhodpsn_7TM"/>
</dbReference>
<keyword evidence="3 9" id="KW-1133">Transmembrane helix</keyword>
<reference evidence="11 12" key="1">
    <citation type="journal article" date="2018" name="Nat. Ecol. Evol.">
        <title>Shark genomes provide insights into elasmobranch evolution and the origin of vertebrates.</title>
        <authorList>
            <person name="Hara Y"/>
            <person name="Yamaguchi K"/>
            <person name="Onimaru K"/>
            <person name="Kadota M"/>
            <person name="Koyanagi M"/>
            <person name="Keeley SD"/>
            <person name="Tatsumi K"/>
            <person name="Tanaka K"/>
            <person name="Motone F"/>
            <person name="Kageyama Y"/>
            <person name="Nozu R"/>
            <person name="Adachi N"/>
            <person name="Nishimura O"/>
            <person name="Nakagawa R"/>
            <person name="Tanegashima C"/>
            <person name="Kiyatake I"/>
            <person name="Matsumoto R"/>
            <person name="Murakumo K"/>
            <person name="Nishida K"/>
            <person name="Terakita A"/>
            <person name="Kuratani S"/>
            <person name="Sato K"/>
            <person name="Hyodo S Kuraku.S."/>
        </authorList>
    </citation>
    <scope>NUCLEOTIDE SEQUENCE [LARGE SCALE GENOMIC DNA]</scope>
</reference>
<dbReference type="SUPFAM" id="SSF81321">
    <property type="entry name" value="Family A G protein-coupled receptor-like"/>
    <property type="match status" value="1"/>
</dbReference>
<accession>A0A401TKD8</accession>
<dbReference type="OMA" id="WLCEVAV"/>
<keyword evidence="6" id="KW-0675">Receptor</keyword>
<evidence type="ECO:0000256" key="7">
    <source>
        <dbReference type="ARBA" id="ARBA00023180"/>
    </source>
</evidence>
<evidence type="ECO:0000256" key="6">
    <source>
        <dbReference type="ARBA" id="ARBA00023170"/>
    </source>
</evidence>
<evidence type="ECO:0000259" key="10">
    <source>
        <dbReference type="PROSITE" id="PS50262"/>
    </source>
</evidence>
<keyword evidence="12" id="KW-1185">Reference proteome</keyword>
<organism evidence="11 12">
    <name type="scientific">Chiloscyllium punctatum</name>
    <name type="common">Brownbanded bambooshark</name>
    <name type="synonym">Hemiscyllium punctatum</name>
    <dbReference type="NCBI Taxonomy" id="137246"/>
    <lineage>
        <taxon>Eukaryota</taxon>
        <taxon>Metazoa</taxon>
        <taxon>Chordata</taxon>
        <taxon>Craniata</taxon>
        <taxon>Vertebrata</taxon>
        <taxon>Chondrichthyes</taxon>
        <taxon>Elasmobranchii</taxon>
        <taxon>Galeomorphii</taxon>
        <taxon>Galeoidea</taxon>
        <taxon>Orectolobiformes</taxon>
        <taxon>Hemiscylliidae</taxon>
        <taxon>Chiloscyllium</taxon>
    </lineage>
</organism>
<gene>
    <name evidence="11" type="ORF">chiPu_0027280</name>
</gene>
<keyword evidence="7" id="KW-0325">Glycoprotein</keyword>
<feature type="transmembrane region" description="Helical" evidence="9">
    <location>
        <begin position="220"/>
        <end position="242"/>
    </location>
</feature>
<evidence type="ECO:0000256" key="3">
    <source>
        <dbReference type="ARBA" id="ARBA00022989"/>
    </source>
</evidence>
<sequence length="324" mass="37225">KMSNQSCTFSNSSVTIERTTFTVLYSVIIVLGLSLNVLALWIFCVHIQQRSGTTFYMTNLAMVDILLVCFLPFRVVAYYKEDRLSCEIAGIIFLINMYTSIFFLACISLDRCLATVLPFKVRIYHLRRAAPWVSGLVWLLTVGCSLPTYLRWKFTVNVTSSYNCLEPIVVTNELPRNFTLAIGFGLPYSLVLTSSLLALVKMRKAKLSLTLNIRKTQNMILANFLVFTFCFLPYHVFLGFYRKENNDWNCSSRLLFQITQILASANTVFDPMIYYFTTEAFQKTHLMRTVCSMVCCRSSTEEQEKYSVPCRESYKKSSEASLFL</sequence>
<dbReference type="PROSITE" id="PS50262">
    <property type="entry name" value="G_PROTEIN_RECEP_F1_2"/>
    <property type="match status" value="1"/>
</dbReference>
<keyword evidence="4" id="KW-0297">G-protein coupled receptor</keyword>
<dbReference type="PANTHER" id="PTHR24232:SF112">
    <property type="entry name" value="LYSOPHOSPHATIDIC ACID RECEPTOR 6-LIKE"/>
    <property type="match status" value="1"/>
</dbReference>
<feature type="transmembrane region" description="Helical" evidence="9">
    <location>
        <begin position="23"/>
        <end position="43"/>
    </location>
</feature>
<feature type="transmembrane region" description="Helical" evidence="9">
    <location>
        <begin position="178"/>
        <end position="200"/>
    </location>
</feature>
<dbReference type="OrthoDB" id="6069656at2759"/>
<name>A0A401TKD8_CHIPU</name>
<dbReference type="CDD" id="cd14982">
    <property type="entry name" value="7tmA_purinoceptor-like"/>
    <property type="match status" value="1"/>
</dbReference>
<comment type="subcellular location">
    <subcellularLocation>
        <location evidence="1">Membrane</location>
        <topology evidence="1">Multi-pass membrane protein</topology>
    </subcellularLocation>
</comment>
<dbReference type="GO" id="GO:0035025">
    <property type="term" value="P:positive regulation of Rho protein signal transduction"/>
    <property type="evidence" value="ECO:0007669"/>
    <property type="project" value="TreeGrafter"/>
</dbReference>
<keyword evidence="5 9" id="KW-0472">Membrane</keyword>
<evidence type="ECO:0000256" key="4">
    <source>
        <dbReference type="ARBA" id="ARBA00023040"/>
    </source>
</evidence>
<evidence type="ECO:0000256" key="9">
    <source>
        <dbReference type="SAM" id="Phobius"/>
    </source>
</evidence>
<dbReference type="Proteomes" id="UP000287033">
    <property type="component" value="Unassembled WGS sequence"/>
</dbReference>
<feature type="domain" description="G-protein coupled receptors family 1 profile" evidence="10">
    <location>
        <begin position="35"/>
        <end position="274"/>
    </location>
</feature>
<protein>
    <recommendedName>
        <fullName evidence="10">G-protein coupled receptors family 1 profile domain-containing protein</fullName>
    </recommendedName>
</protein>
<evidence type="ECO:0000313" key="11">
    <source>
        <dbReference type="EMBL" id="GCC43094.1"/>
    </source>
</evidence>
<evidence type="ECO:0000313" key="12">
    <source>
        <dbReference type="Proteomes" id="UP000287033"/>
    </source>
</evidence>
<comment type="caution">
    <text evidence="11">The sequence shown here is derived from an EMBL/GenBank/DDBJ whole genome shotgun (WGS) entry which is preliminary data.</text>
</comment>
<dbReference type="PANTHER" id="PTHR24232">
    <property type="entry name" value="G-PROTEIN COUPLED RECEPTOR"/>
    <property type="match status" value="1"/>
</dbReference>
<dbReference type="PRINTS" id="PR00237">
    <property type="entry name" value="GPCRRHODOPSN"/>
</dbReference>
<dbReference type="GO" id="GO:0007200">
    <property type="term" value="P:phospholipase C-activating G protein-coupled receptor signaling pathway"/>
    <property type="evidence" value="ECO:0007669"/>
    <property type="project" value="TreeGrafter"/>
</dbReference>
<feature type="transmembrane region" description="Helical" evidence="9">
    <location>
        <begin position="254"/>
        <end position="277"/>
    </location>
</feature>
<feature type="non-terminal residue" evidence="11">
    <location>
        <position position="1"/>
    </location>
</feature>
<keyword evidence="2 9" id="KW-0812">Transmembrane</keyword>
<evidence type="ECO:0000256" key="8">
    <source>
        <dbReference type="ARBA" id="ARBA00023224"/>
    </source>
</evidence>
<evidence type="ECO:0000256" key="1">
    <source>
        <dbReference type="ARBA" id="ARBA00004141"/>
    </source>
</evidence>
<dbReference type="EMBL" id="BEZZ01099730">
    <property type="protein sequence ID" value="GCC43094.1"/>
    <property type="molecule type" value="Genomic_DNA"/>
</dbReference>
<feature type="transmembrane region" description="Helical" evidence="9">
    <location>
        <begin position="129"/>
        <end position="150"/>
    </location>
</feature>
<dbReference type="AlphaFoldDB" id="A0A401TKD8"/>
<dbReference type="Gene3D" id="1.20.1070.10">
    <property type="entry name" value="Rhodopsin 7-helix transmembrane proteins"/>
    <property type="match status" value="1"/>
</dbReference>